<sequence length="85" mass="9813">MGCGGSCCQWRWRSRKGPYHAPAILCSWHRHMRYTMIPRVAATNIDEFLLLVKQNHHIPRKKSVGAAMYISNYNDNIADVLSKLQ</sequence>
<proteinExistence type="predicted"/>
<evidence type="ECO:0000313" key="1">
    <source>
        <dbReference type="EMBL" id="JAD57919.1"/>
    </source>
</evidence>
<accession>A0A0A9B1P6</accession>
<name>A0A0A9B1P6_ARUDO</name>
<protein>
    <submittedName>
        <fullName evidence="1">Uncharacterized protein</fullName>
    </submittedName>
</protein>
<organism evidence="1">
    <name type="scientific">Arundo donax</name>
    <name type="common">Giant reed</name>
    <name type="synonym">Donax arundinaceus</name>
    <dbReference type="NCBI Taxonomy" id="35708"/>
    <lineage>
        <taxon>Eukaryota</taxon>
        <taxon>Viridiplantae</taxon>
        <taxon>Streptophyta</taxon>
        <taxon>Embryophyta</taxon>
        <taxon>Tracheophyta</taxon>
        <taxon>Spermatophyta</taxon>
        <taxon>Magnoliopsida</taxon>
        <taxon>Liliopsida</taxon>
        <taxon>Poales</taxon>
        <taxon>Poaceae</taxon>
        <taxon>PACMAD clade</taxon>
        <taxon>Arundinoideae</taxon>
        <taxon>Arundineae</taxon>
        <taxon>Arundo</taxon>
    </lineage>
</organism>
<reference evidence="1" key="2">
    <citation type="journal article" date="2015" name="Data Brief">
        <title>Shoot transcriptome of the giant reed, Arundo donax.</title>
        <authorList>
            <person name="Barrero R.A."/>
            <person name="Guerrero F.D."/>
            <person name="Moolhuijzen P."/>
            <person name="Goolsby J.A."/>
            <person name="Tidwell J."/>
            <person name="Bellgard S.E."/>
            <person name="Bellgard M.I."/>
        </authorList>
    </citation>
    <scope>NUCLEOTIDE SEQUENCE</scope>
    <source>
        <tissue evidence="1">Shoot tissue taken approximately 20 cm above the soil surface</tissue>
    </source>
</reference>
<reference evidence="1" key="1">
    <citation type="submission" date="2014-09" db="EMBL/GenBank/DDBJ databases">
        <authorList>
            <person name="Magalhaes I.L.F."/>
            <person name="Oliveira U."/>
            <person name="Santos F.R."/>
            <person name="Vidigal T.H.D.A."/>
            <person name="Brescovit A.D."/>
            <person name="Santos A.J."/>
        </authorList>
    </citation>
    <scope>NUCLEOTIDE SEQUENCE</scope>
    <source>
        <tissue evidence="1">Shoot tissue taken approximately 20 cm above the soil surface</tissue>
    </source>
</reference>
<dbReference type="EMBL" id="GBRH01239976">
    <property type="protein sequence ID" value="JAD57919.1"/>
    <property type="molecule type" value="Transcribed_RNA"/>
</dbReference>
<dbReference type="AlphaFoldDB" id="A0A0A9B1P6"/>